<evidence type="ECO:0000256" key="3">
    <source>
        <dbReference type="ARBA" id="ARBA00013070"/>
    </source>
</evidence>
<comment type="pathway">
    <text evidence="1">Metabolic intermediate metabolism; carbamoyl phosphate degradation; CO(2) and NH(3) from carbamoyl phosphate: step 1/1.</text>
</comment>
<dbReference type="GO" id="GO:0008804">
    <property type="term" value="F:carbamate kinase activity"/>
    <property type="evidence" value="ECO:0007669"/>
    <property type="project" value="UniProtKB-UniRule"/>
</dbReference>
<organism evidence="11 12">
    <name type="scientific">Vagococcus salmoninarum</name>
    <dbReference type="NCBI Taxonomy" id="2739"/>
    <lineage>
        <taxon>Bacteria</taxon>
        <taxon>Bacillati</taxon>
        <taxon>Bacillota</taxon>
        <taxon>Bacilli</taxon>
        <taxon>Lactobacillales</taxon>
        <taxon>Enterococcaceae</taxon>
        <taxon>Vagococcus</taxon>
    </lineage>
</organism>
<dbReference type="InterPro" id="IPR003964">
    <property type="entry name" value="Carb_kinase"/>
</dbReference>
<dbReference type="PRINTS" id="PR01469">
    <property type="entry name" value="CARBMTKINASE"/>
</dbReference>
<gene>
    <name evidence="11" type="ORF">CBF35_13280</name>
</gene>
<keyword evidence="12" id="KW-1185">Reference proteome</keyword>
<keyword evidence="5 9" id="KW-0808">Transferase</keyword>
<dbReference type="RefSeq" id="WP_126781938.1">
    <property type="nucleotide sequence ID" value="NZ_NGJU01000024.1"/>
</dbReference>
<dbReference type="GO" id="GO:0005829">
    <property type="term" value="C:cytosol"/>
    <property type="evidence" value="ECO:0007669"/>
    <property type="project" value="TreeGrafter"/>
</dbReference>
<dbReference type="Proteomes" id="UP000287239">
    <property type="component" value="Unassembled WGS sequence"/>
</dbReference>
<evidence type="ECO:0000256" key="4">
    <source>
        <dbReference type="ARBA" id="ARBA00022503"/>
    </source>
</evidence>
<evidence type="ECO:0000256" key="7">
    <source>
        <dbReference type="ARBA" id="ARBA00048467"/>
    </source>
</evidence>
<dbReference type="CDD" id="cd04235">
    <property type="entry name" value="AAK_CK"/>
    <property type="match status" value="1"/>
</dbReference>
<dbReference type="GO" id="GO:0019546">
    <property type="term" value="P:L-arginine deiminase pathway"/>
    <property type="evidence" value="ECO:0007669"/>
    <property type="project" value="TreeGrafter"/>
</dbReference>
<dbReference type="PANTHER" id="PTHR30409">
    <property type="entry name" value="CARBAMATE KINASE"/>
    <property type="match status" value="1"/>
</dbReference>
<dbReference type="Pfam" id="PF00696">
    <property type="entry name" value="AA_kinase"/>
    <property type="match status" value="1"/>
</dbReference>
<dbReference type="AlphaFoldDB" id="A0A429ZEN6"/>
<evidence type="ECO:0000256" key="6">
    <source>
        <dbReference type="ARBA" id="ARBA00022777"/>
    </source>
</evidence>
<evidence type="ECO:0000256" key="5">
    <source>
        <dbReference type="ARBA" id="ARBA00022679"/>
    </source>
</evidence>
<dbReference type="Gene3D" id="3.40.1160.10">
    <property type="entry name" value="Acetylglutamate kinase-like"/>
    <property type="match status" value="1"/>
</dbReference>
<keyword evidence="4" id="KW-0056">Arginine metabolism</keyword>
<dbReference type="InterPro" id="IPR001048">
    <property type="entry name" value="Asp/Glu/Uridylate_kinase"/>
</dbReference>
<evidence type="ECO:0000256" key="8">
    <source>
        <dbReference type="NCBIfam" id="TIGR00746"/>
    </source>
</evidence>
<evidence type="ECO:0000259" key="10">
    <source>
        <dbReference type="Pfam" id="PF00696"/>
    </source>
</evidence>
<dbReference type="UniPathway" id="UPA00996">
    <property type="reaction ID" value="UER00366"/>
</dbReference>
<dbReference type="NCBIfam" id="NF009007">
    <property type="entry name" value="PRK12352.1"/>
    <property type="match status" value="1"/>
</dbReference>
<evidence type="ECO:0000313" key="11">
    <source>
        <dbReference type="EMBL" id="RST92147.1"/>
    </source>
</evidence>
<dbReference type="EMBL" id="NGJU01000024">
    <property type="protein sequence ID" value="RST92147.1"/>
    <property type="molecule type" value="Genomic_DNA"/>
</dbReference>
<reference evidence="11 12" key="1">
    <citation type="submission" date="2017-05" db="EMBL/GenBank/DDBJ databases">
        <title>Vagococcus spp. assemblies.</title>
        <authorList>
            <person name="Gulvik C.A."/>
        </authorList>
    </citation>
    <scope>NUCLEOTIDE SEQUENCE [LARGE SCALE GENOMIC DNA]</scope>
    <source>
        <strain evidence="11 12">NCFB 2777</strain>
    </source>
</reference>
<comment type="caution">
    <text evidence="11">The sequence shown here is derived from an EMBL/GenBank/DDBJ whole genome shotgun (WGS) entry which is preliminary data.</text>
</comment>
<dbReference type="InterPro" id="IPR036393">
    <property type="entry name" value="AceGlu_kinase-like_sf"/>
</dbReference>
<evidence type="ECO:0000256" key="1">
    <source>
        <dbReference type="ARBA" id="ARBA00005118"/>
    </source>
</evidence>
<feature type="domain" description="Aspartate/glutamate/uridylate kinase" evidence="10">
    <location>
        <begin position="5"/>
        <end position="286"/>
    </location>
</feature>
<dbReference type="GeneID" id="98569317"/>
<dbReference type="OrthoDB" id="9766717at2"/>
<dbReference type="SUPFAM" id="SSF53633">
    <property type="entry name" value="Carbamate kinase-like"/>
    <property type="match status" value="1"/>
</dbReference>
<protein>
    <recommendedName>
        <fullName evidence="3 8">Carbamate kinase</fullName>
    </recommendedName>
</protein>
<proteinExistence type="inferred from homology"/>
<dbReference type="PIRSF" id="PIRSF000723">
    <property type="entry name" value="Carbamate_kin"/>
    <property type="match status" value="1"/>
</dbReference>
<accession>A0A429ZEN6</accession>
<evidence type="ECO:0000313" key="12">
    <source>
        <dbReference type="Proteomes" id="UP000287239"/>
    </source>
</evidence>
<evidence type="ECO:0000256" key="2">
    <source>
        <dbReference type="ARBA" id="ARBA00011066"/>
    </source>
</evidence>
<dbReference type="FunFam" id="3.40.1160.10:FF:000007">
    <property type="entry name" value="Carbamate kinase"/>
    <property type="match status" value="1"/>
</dbReference>
<dbReference type="PANTHER" id="PTHR30409:SF1">
    <property type="entry name" value="CARBAMATE KINASE-RELATED"/>
    <property type="match status" value="1"/>
</dbReference>
<comment type="catalytic activity">
    <reaction evidence="7">
        <text>hydrogencarbonate + NH4(+) + ATP = carbamoyl phosphate + ADP + H2O + H(+)</text>
        <dbReference type="Rhea" id="RHEA:10152"/>
        <dbReference type="ChEBI" id="CHEBI:15377"/>
        <dbReference type="ChEBI" id="CHEBI:15378"/>
        <dbReference type="ChEBI" id="CHEBI:17544"/>
        <dbReference type="ChEBI" id="CHEBI:28938"/>
        <dbReference type="ChEBI" id="CHEBI:30616"/>
        <dbReference type="ChEBI" id="CHEBI:58228"/>
        <dbReference type="ChEBI" id="CHEBI:456216"/>
        <dbReference type="EC" id="2.7.2.2"/>
    </reaction>
</comment>
<name>A0A429ZEN6_9ENTE</name>
<evidence type="ECO:0000256" key="9">
    <source>
        <dbReference type="PIRNR" id="PIRNR000723"/>
    </source>
</evidence>
<comment type="similarity">
    <text evidence="2 9">Belongs to the carbamate kinase family.</text>
</comment>
<keyword evidence="6 9" id="KW-0418">Kinase</keyword>
<sequence length="314" mass="33893">MNHQKILIALGGNGILKGDPSAEGQNQVVQETVKQLIPLIKAGFQLVITHGNGPQVGNLHLQQLARPSQENPALPIDSCVAMTQGSIGYWLQRNLTRELIKEGLPLKALTSLTQVLVAATDPAFQKPTKPIGPFISKEEALKEMAKEKVVFKEQPNKGWRRVVPSPQPLEIIEGPVIRQLMNQEVVPIVLGGGGIPVINSAEGLEGVEAVIDKDLSSQKLASDLAVDRLVILTNVSHVYLNYLQENQQQLGKVTLSELVKYQAEGHFASGSMEPKVAAVINFLQENPQGQGIITSLDNLQPALKGESGTLISSN</sequence>
<dbReference type="NCBIfam" id="TIGR00746">
    <property type="entry name" value="arcC"/>
    <property type="match status" value="1"/>
</dbReference>